<sequence>MFDIFAYFLSSVASTLFPLFASYKALKTSDPTQLTPWLMYWVVLACALLFESWTEWLLVWQTLRRIPLYPYLRLLFLLYLVLPQTQGACIIYTTYVHPYLEENEAQIEELIATTHDNMKSAGMAYLKRAIELLRTQVLGMPPDPDAQRPDSSSVPASQRPRGYTQSLLDRFQLPQARWPGNAGATGQDFYKFLSSAVNAAAAAVADRATGADAAGAGSASAAAAAAAAASSLSSTGPAVGAFPGGDLSASGTLIPPNIRDDADKMTFLAAQRERLSMVLGALDREAAQLRSEAATPSAAAAAAAAAAAGGDVSVMNLDGLQADRPTTSHSGWSTGGLSKSRSEVDFEKIEAESGAEDNAAQDSESARATPAASGPGGSGGGGSWLPWGWSASASSDVGKNKSD</sequence>
<dbReference type="EMBL" id="LJZO01000003">
    <property type="protein sequence ID" value="ROW03539.1"/>
    <property type="molecule type" value="Genomic_DNA"/>
</dbReference>
<feature type="compositionally biased region" description="Basic and acidic residues" evidence="1">
    <location>
        <begin position="340"/>
        <end position="351"/>
    </location>
</feature>
<keyword evidence="4" id="KW-1185">Reference proteome</keyword>
<keyword evidence="2" id="KW-0812">Transmembrane</keyword>
<keyword evidence="2" id="KW-0472">Membrane</keyword>
<comment type="caution">
    <text evidence="3">The sequence shown here is derived from an EMBL/GenBank/DDBJ whole genome shotgun (WGS) entry which is preliminary data.</text>
</comment>
<feature type="transmembrane region" description="Helical" evidence="2">
    <location>
        <begin position="71"/>
        <end position="95"/>
    </location>
</feature>
<feature type="region of interest" description="Disordered" evidence="1">
    <location>
        <begin position="141"/>
        <end position="160"/>
    </location>
</feature>
<dbReference type="InterPro" id="IPR004345">
    <property type="entry name" value="TB2_DP1_HVA22"/>
</dbReference>
<feature type="transmembrane region" description="Helical" evidence="2">
    <location>
        <begin position="37"/>
        <end position="59"/>
    </location>
</feature>
<evidence type="ECO:0000256" key="2">
    <source>
        <dbReference type="SAM" id="Phobius"/>
    </source>
</evidence>
<reference evidence="3 4" key="1">
    <citation type="submission" date="2015-09" db="EMBL/GenBank/DDBJ databases">
        <title>Host preference determinants of Valsa canker pathogens revealed by comparative genomics.</title>
        <authorList>
            <person name="Yin Z."/>
            <person name="Huang L."/>
        </authorList>
    </citation>
    <scope>NUCLEOTIDE SEQUENCE [LARGE SCALE GENOMIC DNA]</scope>
    <source>
        <strain evidence="3 4">YSFL</strain>
    </source>
</reference>
<dbReference type="STRING" id="252740.A0A423WK19"/>
<dbReference type="Proteomes" id="UP000284375">
    <property type="component" value="Unassembled WGS sequence"/>
</dbReference>
<feature type="compositionally biased region" description="Gly residues" evidence="1">
    <location>
        <begin position="374"/>
        <end position="383"/>
    </location>
</feature>
<evidence type="ECO:0000256" key="1">
    <source>
        <dbReference type="SAM" id="MobiDB-lite"/>
    </source>
</evidence>
<keyword evidence="2" id="KW-1133">Transmembrane helix</keyword>
<feature type="compositionally biased region" description="Polar residues" evidence="1">
    <location>
        <begin position="324"/>
        <end position="339"/>
    </location>
</feature>
<feature type="region of interest" description="Disordered" evidence="1">
    <location>
        <begin position="321"/>
        <end position="403"/>
    </location>
</feature>
<organism evidence="3 4">
    <name type="scientific">Cytospora chrysosperma</name>
    <name type="common">Cytospora canker fungus</name>
    <name type="synonym">Sphaeria chrysosperma</name>
    <dbReference type="NCBI Taxonomy" id="252740"/>
    <lineage>
        <taxon>Eukaryota</taxon>
        <taxon>Fungi</taxon>
        <taxon>Dikarya</taxon>
        <taxon>Ascomycota</taxon>
        <taxon>Pezizomycotina</taxon>
        <taxon>Sordariomycetes</taxon>
        <taxon>Sordariomycetidae</taxon>
        <taxon>Diaporthales</taxon>
        <taxon>Cytosporaceae</taxon>
        <taxon>Cytospora</taxon>
    </lineage>
</organism>
<protein>
    <recommendedName>
        <fullName evidence="5">Protein YOP1</fullName>
    </recommendedName>
</protein>
<proteinExistence type="predicted"/>
<name>A0A423WK19_CYTCH</name>
<dbReference type="PANTHER" id="PTHR12300">
    <property type="entry name" value="HVA22-LIKE PROTEINS"/>
    <property type="match status" value="1"/>
</dbReference>
<dbReference type="Pfam" id="PF03134">
    <property type="entry name" value="TB2_DP1_HVA22"/>
    <property type="match status" value="1"/>
</dbReference>
<evidence type="ECO:0008006" key="5">
    <source>
        <dbReference type="Google" id="ProtNLM"/>
    </source>
</evidence>
<evidence type="ECO:0000313" key="4">
    <source>
        <dbReference type="Proteomes" id="UP000284375"/>
    </source>
</evidence>
<evidence type="ECO:0000313" key="3">
    <source>
        <dbReference type="EMBL" id="ROW03539.1"/>
    </source>
</evidence>
<dbReference type="PANTHER" id="PTHR12300:SF177">
    <property type="entry name" value="PROTEIN YOP1"/>
    <property type="match status" value="1"/>
</dbReference>
<accession>A0A423WK19</accession>
<dbReference type="AlphaFoldDB" id="A0A423WK19"/>
<feature type="compositionally biased region" description="Low complexity" evidence="1">
    <location>
        <begin position="384"/>
        <end position="395"/>
    </location>
</feature>
<dbReference type="OrthoDB" id="434647at2759"/>
<gene>
    <name evidence="3" type="ORF">VSDG_01275</name>
</gene>